<dbReference type="GO" id="GO:0009244">
    <property type="term" value="P:lipopolysaccharide core region biosynthetic process"/>
    <property type="evidence" value="ECO:0007669"/>
    <property type="project" value="TreeGrafter"/>
</dbReference>
<dbReference type="InterPro" id="IPR000917">
    <property type="entry name" value="Sulfatase_N"/>
</dbReference>
<keyword evidence="6 7" id="KW-0472">Membrane</keyword>
<dbReference type="GO" id="GO:0005886">
    <property type="term" value="C:plasma membrane"/>
    <property type="evidence" value="ECO:0007669"/>
    <property type="project" value="UniProtKB-SubCell"/>
</dbReference>
<name>A0A127PHF8_9BURK</name>
<dbReference type="Pfam" id="PF00884">
    <property type="entry name" value="Sulfatase"/>
    <property type="match status" value="1"/>
</dbReference>
<dbReference type="CDD" id="cd16017">
    <property type="entry name" value="LptA"/>
    <property type="match status" value="1"/>
</dbReference>
<evidence type="ECO:0000256" key="4">
    <source>
        <dbReference type="ARBA" id="ARBA00022692"/>
    </source>
</evidence>
<feature type="transmembrane region" description="Helical" evidence="7">
    <location>
        <begin position="34"/>
        <end position="52"/>
    </location>
</feature>
<feature type="transmembrane region" description="Helical" evidence="7">
    <location>
        <begin position="102"/>
        <end position="121"/>
    </location>
</feature>
<reference evidence="9 10" key="1">
    <citation type="submission" date="2015-11" db="EMBL/GenBank/DDBJ databases">
        <title>Exploring the genomic traits of fungus-feeding bacterial genus Collimonas.</title>
        <authorList>
            <person name="Song C."/>
            <person name="Schmidt R."/>
            <person name="de Jager V."/>
            <person name="Krzyzanowska D."/>
            <person name="Jongedijk E."/>
            <person name="Cankar K."/>
            <person name="Beekwilder J."/>
            <person name="van Veen A."/>
            <person name="de Boer W."/>
            <person name="van Veen J.A."/>
            <person name="Garbeva P."/>
        </authorList>
    </citation>
    <scope>NUCLEOTIDE SEQUENCE [LARGE SCALE GENOMIC DNA]</scope>
    <source>
        <strain evidence="9 10">Ter6</strain>
    </source>
</reference>
<comment type="subcellular location">
    <subcellularLocation>
        <location evidence="1">Cell membrane</location>
        <topology evidence="1">Multi-pass membrane protein</topology>
    </subcellularLocation>
</comment>
<proteinExistence type="predicted"/>
<dbReference type="PANTHER" id="PTHR30443">
    <property type="entry name" value="INNER MEMBRANE PROTEIN"/>
    <property type="match status" value="1"/>
</dbReference>
<evidence type="ECO:0000256" key="5">
    <source>
        <dbReference type="ARBA" id="ARBA00022989"/>
    </source>
</evidence>
<dbReference type="RefSeq" id="WP_082814935.1">
    <property type="nucleotide sequence ID" value="NZ_CP013232.1"/>
</dbReference>
<evidence type="ECO:0000259" key="8">
    <source>
        <dbReference type="Pfam" id="PF00884"/>
    </source>
</evidence>
<dbReference type="SUPFAM" id="SSF53649">
    <property type="entry name" value="Alkaline phosphatase-like"/>
    <property type="match status" value="1"/>
</dbReference>
<dbReference type="PANTHER" id="PTHR30443:SF0">
    <property type="entry name" value="PHOSPHOETHANOLAMINE TRANSFERASE EPTA"/>
    <property type="match status" value="1"/>
</dbReference>
<evidence type="ECO:0000256" key="2">
    <source>
        <dbReference type="ARBA" id="ARBA00022475"/>
    </source>
</evidence>
<feature type="transmembrane region" description="Helical" evidence="7">
    <location>
        <begin position="59"/>
        <end position="82"/>
    </location>
</feature>
<evidence type="ECO:0000313" key="10">
    <source>
        <dbReference type="Proteomes" id="UP000072421"/>
    </source>
</evidence>
<dbReference type="OrthoDB" id="9786870at2"/>
<keyword evidence="4 7" id="KW-0812">Transmembrane</keyword>
<gene>
    <name evidence="9" type="ORF">CFter6_4667</name>
</gene>
<accession>A0A127PHF8</accession>
<organism evidence="9">
    <name type="scientific">Collimonas fungivorans</name>
    <dbReference type="NCBI Taxonomy" id="158899"/>
    <lineage>
        <taxon>Bacteria</taxon>
        <taxon>Pseudomonadati</taxon>
        <taxon>Pseudomonadota</taxon>
        <taxon>Betaproteobacteria</taxon>
        <taxon>Burkholderiales</taxon>
        <taxon>Oxalobacteraceae</taxon>
        <taxon>Collimonas</taxon>
    </lineage>
</organism>
<dbReference type="GO" id="GO:0016776">
    <property type="term" value="F:phosphotransferase activity, phosphate group as acceptor"/>
    <property type="evidence" value="ECO:0007669"/>
    <property type="project" value="TreeGrafter"/>
</dbReference>
<dbReference type="AlphaFoldDB" id="A0A127PHF8"/>
<dbReference type="EMBL" id="CP013232">
    <property type="protein sequence ID" value="AMO97249.1"/>
    <property type="molecule type" value="Genomic_DNA"/>
</dbReference>
<sequence>MKSVFFKISTLSVFLFLPGLILLTTNHIHDGSEAFAVIAFSIFLILSPLVFFSKLRNYFLAWTPLAFLIPPYCYLVLIYHSVPGDALISAIVHTSAAQSLEVFLSFGSKILIIPFFGIGYFLLSFSIDKNISISIISRKKLLASLLIFAMFFMGARAALENHAKTPPVFEDYTLNLCFPINLVMSYTRVIRNDGKYGNTLSANGRIPVTYPASKIVVLVVGESVRSDHLEINGYVRNTTPYLENLRTKLISYSDVVSTANSTQNAVPNIVLRKHESGQISLARTFREAGFKTAWFSNQEQEPFAKDAEITDFPESNFDFRMRKDMSLIPLFESFVQQAGSYQFIVLHMIGSHVVYDQRYTGDSKIFQPTLSDIGVTDPVSKNKLEAINSYDNTIIEMDKFMNNIITILNNQDKPAVLMYTSDHGENLFDDDRQFFMHTQFPPTQYDLHVPLLLWMNPAYKKNQPGLEKILTDNSKKQISHRNIFPSLLEIAGINWDGKQETESFASEKFTERKRMVISPKGDGEFDYETFKNKNH</sequence>
<keyword evidence="2" id="KW-1003">Cell membrane</keyword>
<dbReference type="InterPro" id="IPR058130">
    <property type="entry name" value="PEA_transf_C"/>
</dbReference>
<evidence type="ECO:0000256" key="1">
    <source>
        <dbReference type="ARBA" id="ARBA00004651"/>
    </source>
</evidence>
<feature type="transmembrane region" description="Helical" evidence="7">
    <location>
        <begin position="141"/>
        <end position="159"/>
    </location>
</feature>
<feature type="transmembrane region" description="Helical" evidence="7">
    <location>
        <begin position="5"/>
        <end position="28"/>
    </location>
</feature>
<dbReference type="Gene3D" id="3.40.720.10">
    <property type="entry name" value="Alkaline Phosphatase, subunit A"/>
    <property type="match status" value="1"/>
</dbReference>
<evidence type="ECO:0000256" key="6">
    <source>
        <dbReference type="ARBA" id="ARBA00023136"/>
    </source>
</evidence>
<evidence type="ECO:0000256" key="3">
    <source>
        <dbReference type="ARBA" id="ARBA00022679"/>
    </source>
</evidence>
<keyword evidence="3" id="KW-0808">Transferase</keyword>
<dbReference type="Proteomes" id="UP000072421">
    <property type="component" value="Chromosome"/>
</dbReference>
<dbReference type="PATRIC" id="fig|158899.10.peg.4612"/>
<keyword evidence="5 7" id="KW-1133">Transmembrane helix</keyword>
<evidence type="ECO:0000313" key="9">
    <source>
        <dbReference type="EMBL" id="AMO97249.1"/>
    </source>
</evidence>
<evidence type="ECO:0000256" key="7">
    <source>
        <dbReference type="SAM" id="Phobius"/>
    </source>
</evidence>
<dbReference type="InterPro" id="IPR040423">
    <property type="entry name" value="PEA_transferase"/>
</dbReference>
<dbReference type="InterPro" id="IPR017850">
    <property type="entry name" value="Alkaline_phosphatase_core_sf"/>
</dbReference>
<feature type="domain" description="Sulfatase N-terminal" evidence="8">
    <location>
        <begin position="215"/>
        <end position="493"/>
    </location>
</feature>
<protein>
    <submittedName>
        <fullName evidence="9">Sulfatase family protein</fullName>
    </submittedName>
</protein>